<gene>
    <name evidence="2" type="ORF">DFH05DRAFT_1593412</name>
</gene>
<dbReference type="AlphaFoldDB" id="A0A9W8P950"/>
<keyword evidence="3" id="KW-1185">Reference proteome</keyword>
<organism evidence="2 3">
    <name type="scientific">Lentinula detonsa</name>
    <dbReference type="NCBI Taxonomy" id="2804962"/>
    <lineage>
        <taxon>Eukaryota</taxon>
        <taxon>Fungi</taxon>
        <taxon>Dikarya</taxon>
        <taxon>Basidiomycota</taxon>
        <taxon>Agaricomycotina</taxon>
        <taxon>Agaricomycetes</taxon>
        <taxon>Agaricomycetidae</taxon>
        <taxon>Agaricales</taxon>
        <taxon>Marasmiineae</taxon>
        <taxon>Omphalotaceae</taxon>
        <taxon>Lentinula</taxon>
    </lineage>
</organism>
<proteinExistence type="predicted"/>
<comment type="caution">
    <text evidence="2">The sequence shown here is derived from an EMBL/GenBank/DDBJ whole genome shotgun (WGS) entry which is preliminary data.</text>
</comment>
<feature type="compositionally biased region" description="Basic and acidic residues" evidence="1">
    <location>
        <begin position="93"/>
        <end position="107"/>
    </location>
</feature>
<protein>
    <submittedName>
        <fullName evidence="2">Uncharacterized protein</fullName>
    </submittedName>
</protein>
<feature type="compositionally biased region" description="Basic and acidic residues" evidence="1">
    <location>
        <begin position="48"/>
        <end position="69"/>
    </location>
</feature>
<evidence type="ECO:0000313" key="3">
    <source>
        <dbReference type="Proteomes" id="UP001142393"/>
    </source>
</evidence>
<evidence type="ECO:0000256" key="1">
    <source>
        <dbReference type="SAM" id="MobiDB-lite"/>
    </source>
</evidence>
<feature type="region of interest" description="Disordered" evidence="1">
    <location>
        <begin position="44"/>
        <end position="108"/>
    </location>
</feature>
<evidence type="ECO:0000313" key="2">
    <source>
        <dbReference type="EMBL" id="KAJ3749295.1"/>
    </source>
</evidence>
<dbReference type="Proteomes" id="UP001142393">
    <property type="component" value="Unassembled WGS sequence"/>
</dbReference>
<reference evidence="2 3" key="1">
    <citation type="journal article" date="2023" name="Proc. Natl. Acad. Sci. U.S.A.">
        <title>A global phylogenomic analysis of the shiitake genus Lentinula.</title>
        <authorList>
            <person name="Sierra-Patev S."/>
            <person name="Min B."/>
            <person name="Naranjo-Ortiz M."/>
            <person name="Looney B."/>
            <person name="Konkel Z."/>
            <person name="Slot J.C."/>
            <person name="Sakamoto Y."/>
            <person name="Steenwyk J.L."/>
            <person name="Rokas A."/>
            <person name="Carro J."/>
            <person name="Camarero S."/>
            <person name="Ferreira P."/>
            <person name="Molpeceres G."/>
            <person name="Ruiz-Duenas F.J."/>
            <person name="Serrano A."/>
            <person name="Henrissat B."/>
            <person name="Drula E."/>
            <person name="Hughes K.W."/>
            <person name="Mata J.L."/>
            <person name="Ishikawa N.K."/>
            <person name="Vargas-Isla R."/>
            <person name="Ushijima S."/>
            <person name="Smith C.A."/>
            <person name="Donoghue J."/>
            <person name="Ahrendt S."/>
            <person name="Andreopoulos W."/>
            <person name="He G."/>
            <person name="LaButti K."/>
            <person name="Lipzen A."/>
            <person name="Ng V."/>
            <person name="Riley R."/>
            <person name="Sandor L."/>
            <person name="Barry K."/>
            <person name="Martinez A.T."/>
            <person name="Xiao Y."/>
            <person name="Gibbons J.G."/>
            <person name="Terashima K."/>
            <person name="Grigoriev I.V."/>
            <person name="Hibbett D."/>
        </authorList>
    </citation>
    <scope>NUCLEOTIDE SEQUENCE [LARGE SCALE GENOMIC DNA]</scope>
    <source>
        <strain evidence="2 3">TFB7810</strain>
    </source>
</reference>
<dbReference type="EMBL" id="JANVFU010000002">
    <property type="protein sequence ID" value="KAJ3749295.1"/>
    <property type="molecule type" value="Genomic_DNA"/>
</dbReference>
<accession>A0A9W8P950</accession>
<name>A0A9W8P950_9AGAR</name>
<sequence length="166" mass="20237">MNLFQCAHQPYFRHFFHYPTSSFLHCSQIKSKLYLNMPRKQTPSAILKSERTPEEKEAAKARSRHLADRRYRRKLKYNDPDKAKERMKKKRSERTEEEKAEDQERRKAYNATYYLKKREDIVDKQMKERARVYIEKHGEQSFWNDYPHRHVKFRKGLNPEAAEAKT</sequence>